<proteinExistence type="inferred from homology"/>
<dbReference type="KEGG" id="mamp:MAMA39_07110"/>
<evidence type="ECO:0000313" key="11">
    <source>
        <dbReference type="EMBL" id="CDN40828.1"/>
    </source>
</evidence>
<evidence type="ECO:0000256" key="3">
    <source>
        <dbReference type="ARBA" id="ARBA00022759"/>
    </source>
</evidence>
<gene>
    <name evidence="10" type="primary">cas1</name>
    <name evidence="11" type="ORF">MAMA39_07110</name>
</gene>
<dbReference type="InterPro" id="IPR019855">
    <property type="entry name" value="CRISPR-assoc_Cas1_NMENI"/>
</dbReference>
<dbReference type="AlphaFoldDB" id="A0A292IJF1"/>
<keyword evidence="3 10" id="KW-0255">Endonuclease</keyword>
<dbReference type="GO" id="GO:0051607">
    <property type="term" value="P:defense response to virus"/>
    <property type="evidence" value="ECO:0007669"/>
    <property type="project" value="UniProtKB-UniRule"/>
</dbReference>
<keyword evidence="12" id="KW-1185">Reference proteome</keyword>
<evidence type="ECO:0000313" key="12">
    <source>
        <dbReference type="Proteomes" id="UP000261764"/>
    </source>
</evidence>
<dbReference type="GO" id="GO:0043571">
    <property type="term" value="P:maintenance of CRISPR repeat elements"/>
    <property type="evidence" value="ECO:0007669"/>
    <property type="project" value="UniProtKB-UniRule"/>
</dbReference>
<dbReference type="PANTHER" id="PTHR34353">
    <property type="entry name" value="CRISPR-ASSOCIATED ENDONUCLEASE CAS1 1"/>
    <property type="match status" value="1"/>
</dbReference>
<keyword evidence="1 10" id="KW-0540">Nuclease</keyword>
<dbReference type="GO" id="GO:0004520">
    <property type="term" value="F:DNA endonuclease activity"/>
    <property type="evidence" value="ECO:0007669"/>
    <property type="project" value="InterPro"/>
</dbReference>
<comment type="cofactor">
    <cofactor evidence="10">
        <name>Mg(2+)</name>
        <dbReference type="ChEBI" id="CHEBI:18420"/>
    </cofactor>
    <cofactor evidence="10">
        <name>Mn(2+)</name>
        <dbReference type="ChEBI" id="CHEBI:29035"/>
    </cofactor>
</comment>
<protein>
    <recommendedName>
        <fullName evidence="10">CRISPR-associated endonuclease Cas1</fullName>
        <ecNumber evidence="10">3.1.-.-</ecNumber>
    </recommendedName>
</protein>
<comment type="subunit">
    <text evidence="9 10">Homodimer, forms a heterotetramer with a Cas2 homodimer.</text>
</comment>
<comment type="similarity">
    <text evidence="10">Belongs to the CRISPR-associated endonuclease Cas1 family.</text>
</comment>
<evidence type="ECO:0000256" key="2">
    <source>
        <dbReference type="ARBA" id="ARBA00022723"/>
    </source>
</evidence>
<keyword evidence="5 10" id="KW-0460">Magnesium</keyword>
<feature type="binding site" evidence="10">
    <location>
        <position position="218"/>
    </location>
    <ligand>
        <name>Mn(2+)</name>
        <dbReference type="ChEBI" id="CHEBI:29035"/>
    </ligand>
</feature>
<feature type="binding site" evidence="10">
    <location>
        <position position="203"/>
    </location>
    <ligand>
        <name>Mn(2+)</name>
        <dbReference type="ChEBI" id="CHEBI:29035"/>
    </ligand>
</feature>
<comment type="function">
    <text evidence="10">CRISPR (clustered regularly interspaced short palindromic repeat), is an adaptive immune system that provides protection against mobile genetic elements (viruses, transposable elements and conjugative plasmids). CRISPR clusters contain spacers, sequences complementary to antecedent mobile elements, and target invading nucleic acids. CRISPR clusters are transcribed and processed into CRISPR RNA (crRNA). Acts as a dsDNA endonuclease. Involved in the integration of spacer DNA into the CRISPR cassette.</text>
</comment>
<dbReference type="GO" id="GO:0016787">
    <property type="term" value="F:hydrolase activity"/>
    <property type="evidence" value="ECO:0007669"/>
    <property type="project" value="UniProtKB-KW"/>
</dbReference>
<sequence>MGWKIVEIENGNYLKVFLDNLVVFSDLKKITIPLSDIDTLLINNNRITMTTQLINKLSDFNILTIICNSKYLPNALILPITGNYNSLKIQEKQSQWTLIFKSTIWKQIIKQKIHNQKELLKKLLKVDLPVFDELAAEIKDLDISNREGHAAKIYWHHLFGIDFNRRDDHYINTLLNYGYGVLRAYVSRSIVKKGLDPKIGIFHKSFHNHFALSSDLMEGFRVIIDKVVFEIMSQGIVEQNLFIHKEQLVAAFNQKIKINNTFQYVSNAIDLYISSLVAETSLPWLEFFND</sequence>
<evidence type="ECO:0000256" key="1">
    <source>
        <dbReference type="ARBA" id="ARBA00022722"/>
    </source>
</evidence>
<evidence type="ECO:0000256" key="5">
    <source>
        <dbReference type="ARBA" id="ARBA00022842"/>
    </source>
</evidence>
<dbReference type="NCBIfam" id="TIGR00287">
    <property type="entry name" value="cas1"/>
    <property type="match status" value="1"/>
</dbReference>
<dbReference type="InterPro" id="IPR002729">
    <property type="entry name" value="CRISPR-assoc_Cas1"/>
</dbReference>
<evidence type="ECO:0000256" key="7">
    <source>
        <dbReference type="ARBA" id="ARBA00023125"/>
    </source>
</evidence>
<evidence type="ECO:0000256" key="10">
    <source>
        <dbReference type="HAMAP-Rule" id="MF_01470"/>
    </source>
</evidence>
<dbReference type="Pfam" id="PF01867">
    <property type="entry name" value="Cas_Cas1"/>
    <property type="match status" value="1"/>
</dbReference>
<dbReference type="GO" id="GO:0046872">
    <property type="term" value="F:metal ion binding"/>
    <property type="evidence" value="ECO:0007669"/>
    <property type="project" value="UniProtKB-UniRule"/>
</dbReference>
<keyword evidence="8 10" id="KW-0464">Manganese</keyword>
<dbReference type="EC" id="3.1.-.-" evidence="10"/>
<keyword evidence="4 10" id="KW-0378">Hydrolase</keyword>
<organism evidence="11 12">
    <name type="scientific">Mycoplasma amphoriforme A39</name>
    <dbReference type="NCBI Taxonomy" id="572419"/>
    <lineage>
        <taxon>Bacteria</taxon>
        <taxon>Bacillati</taxon>
        <taxon>Mycoplasmatota</taxon>
        <taxon>Mollicutes</taxon>
        <taxon>Mycoplasmataceae</taxon>
        <taxon>Mycoplasma</taxon>
    </lineage>
</organism>
<dbReference type="InterPro" id="IPR042206">
    <property type="entry name" value="CRISPR-assoc_Cas1_C"/>
</dbReference>
<evidence type="ECO:0000256" key="6">
    <source>
        <dbReference type="ARBA" id="ARBA00023118"/>
    </source>
</evidence>
<keyword evidence="2 10" id="KW-0479">Metal-binding</keyword>
<accession>A0A292IJF1</accession>
<dbReference type="EMBL" id="HG937516">
    <property type="protein sequence ID" value="CDN40828.1"/>
    <property type="molecule type" value="Genomic_DNA"/>
</dbReference>
<evidence type="ECO:0000256" key="8">
    <source>
        <dbReference type="ARBA" id="ARBA00023211"/>
    </source>
</evidence>
<dbReference type="HAMAP" id="MF_01470">
    <property type="entry name" value="Cas1"/>
    <property type="match status" value="1"/>
</dbReference>
<name>A0A292IJF1_9MOLU</name>
<dbReference type="InterPro" id="IPR050646">
    <property type="entry name" value="Cas1"/>
</dbReference>
<dbReference type="Proteomes" id="UP000261764">
    <property type="component" value="Chromosome I"/>
</dbReference>
<keyword evidence="7 10" id="KW-0238">DNA-binding</keyword>
<dbReference type="GO" id="GO:0003677">
    <property type="term" value="F:DNA binding"/>
    <property type="evidence" value="ECO:0007669"/>
    <property type="project" value="UniProtKB-KW"/>
</dbReference>
<keyword evidence="6 10" id="KW-0051">Antiviral defense</keyword>
<dbReference type="Gene3D" id="1.20.120.920">
    <property type="entry name" value="CRISPR-associated endonuclease Cas1, C-terminal domain"/>
    <property type="match status" value="1"/>
</dbReference>
<dbReference type="PANTHER" id="PTHR34353:SF2">
    <property type="entry name" value="CRISPR-ASSOCIATED ENDONUCLEASE CAS1 1"/>
    <property type="match status" value="1"/>
</dbReference>
<dbReference type="NCBIfam" id="TIGR03639">
    <property type="entry name" value="cas1_NMENI"/>
    <property type="match status" value="1"/>
</dbReference>
<feature type="binding site" evidence="10">
    <location>
        <position position="147"/>
    </location>
    <ligand>
        <name>Mn(2+)</name>
        <dbReference type="ChEBI" id="CHEBI:29035"/>
    </ligand>
</feature>
<evidence type="ECO:0000256" key="4">
    <source>
        <dbReference type="ARBA" id="ARBA00022801"/>
    </source>
</evidence>
<reference evidence="11 12" key="1">
    <citation type="journal article" date="2015" name="Clin. Infect. Dis.">
        <title>Genomic Investigations unmask Mycoplasma amphoriforme, a new respiratory pathogen.</title>
        <authorList>
            <person name="Gillespie S.H."/>
            <person name="Ling C.L."/>
            <person name="Oravcova K."/>
            <person name="Pinheiro M."/>
            <person name="Wells L."/>
            <person name="Bryant J.M."/>
            <person name="McHugh T.D."/>
            <person name="Bebear C."/>
            <person name="Webster D."/>
            <person name="Harris S.R."/>
            <person name="Seth-Smith H.M."/>
            <person name="Thomson N.R."/>
        </authorList>
    </citation>
    <scope>NUCLEOTIDE SEQUENCE [LARGE SCALE GENOMIC DNA]</scope>
    <source>
        <strain evidence="11 12">A39</strain>
    </source>
</reference>
<evidence type="ECO:0000256" key="9">
    <source>
        <dbReference type="ARBA" id="ARBA00038592"/>
    </source>
</evidence>
<dbReference type="RefSeq" id="WP_343251458.1">
    <property type="nucleotide sequence ID" value="NZ_HG937516.1"/>
</dbReference>